<feature type="domain" description="G-protein coupled receptors family 1 profile" evidence="10">
    <location>
        <begin position="271"/>
        <end position="376"/>
    </location>
</feature>
<feature type="transmembrane region" description="Helical" evidence="9">
    <location>
        <begin position="149"/>
        <end position="169"/>
    </location>
</feature>
<evidence type="ECO:0000256" key="2">
    <source>
        <dbReference type="ARBA" id="ARBA00022692"/>
    </source>
</evidence>
<name>A0ABR3NIE8_9TELE</name>
<evidence type="ECO:0000256" key="4">
    <source>
        <dbReference type="ARBA" id="ARBA00023040"/>
    </source>
</evidence>
<dbReference type="InterPro" id="IPR000276">
    <property type="entry name" value="GPCR_Rhodpsn"/>
</dbReference>
<keyword evidence="5 9" id="KW-0472">Membrane</keyword>
<dbReference type="PRINTS" id="PR00237">
    <property type="entry name" value="GPCRRHODOPSN"/>
</dbReference>
<keyword evidence="2 9" id="KW-0812">Transmembrane</keyword>
<dbReference type="Gene3D" id="1.20.1070.10">
    <property type="entry name" value="Rhodopsin 7-helix transmembrane proteins"/>
    <property type="match status" value="1"/>
</dbReference>
<dbReference type="PANTHER" id="PTHR24232">
    <property type="entry name" value="G-PROTEIN COUPLED RECEPTOR"/>
    <property type="match status" value="1"/>
</dbReference>
<evidence type="ECO:0000256" key="8">
    <source>
        <dbReference type="ARBA" id="ARBA00023224"/>
    </source>
</evidence>
<evidence type="ECO:0000256" key="1">
    <source>
        <dbReference type="ARBA" id="ARBA00004141"/>
    </source>
</evidence>
<proteinExistence type="predicted"/>
<keyword evidence="4" id="KW-0297">G-protein coupled receptor</keyword>
<evidence type="ECO:0000313" key="12">
    <source>
        <dbReference type="Proteomes" id="UP001558613"/>
    </source>
</evidence>
<evidence type="ECO:0000256" key="3">
    <source>
        <dbReference type="ARBA" id="ARBA00022989"/>
    </source>
</evidence>
<evidence type="ECO:0000256" key="6">
    <source>
        <dbReference type="ARBA" id="ARBA00023170"/>
    </source>
</evidence>
<comment type="subcellular location">
    <subcellularLocation>
        <location evidence="1">Membrane</location>
        <topology evidence="1">Multi-pass membrane protein</topology>
    </subcellularLocation>
</comment>
<dbReference type="Proteomes" id="UP001558613">
    <property type="component" value="Unassembled WGS sequence"/>
</dbReference>
<reference evidence="11 12" key="1">
    <citation type="submission" date="2023-09" db="EMBL/GenBank/DDBJ databases">
        <authorList>
            <person name="Wang M."/>
        </authorList>
    </citation>
    <scope>NUCLEOTIDE SEQUENCE [LARGE SCALE GENOMIC DNA]</scope>
    <source>
        <strain evidence="11">GT-2023</strain>
        <tissue evidence="11">Liver</tissue>
    </source>
</reference>
<keyword evidence="3 9" id="KW-1133">Transmembrane helix</keyword>
<dbReference type="SUPFAM" id="SSF81321">
    <property type="entry name" value="Family A G protein-coupled receptor-like"/>
    <property type="match status" value="1"/>
</dbReference>
<accession>A0ABR3NIE8</accession>
<dbReference type="PROSITE" id="PS50262">
    <property type="entry name" value="G_PROTEIN_RECEP_F1_2"/>
    <property type="match status" value="1"/>
</dbReference>
<keyword evidence="7" id="KW-0325">Glycoprotein</keyword>
<dbReference type="InterPro" id="IPR017452">
    <property type="entry name" value="GPCR_Rhodpsn_7TM"/>
</dbReference>
<comment type="caution">
    <text evidence="11">The sequence shown here is derived from an EMBL/GenBank/DDBJ whole genome shotgun (WGS) entry which is preliminary data.</text>
</comment>
<protein>
    <recommendedName>
        <fullName evidence="10">G-protein coupled receptors family 1 profile domain-containing protein</fullName>
    </recommendedName>
</protein>
<keyword evidence="8" id="KW-0807">Transducer</keyword>
<feature type="transmembrane region" description="Helical" evidence="9">
    <location>
        <begin position="289"/>
        <end position="309"/>
    </location>
</feature>
<feature type="transmembrane region" description="Helical" evidence="9">
    <location>
        <begin position="255"/>
        <end position="277"/>
    </location>
</feature>
<organism evidence="11 12">
    <name type="scientific">Cirrhinus molitorella</name>
    <name type="common">mud carp</name>
    <dbReference type="NCBI Taxonomy" id="172907"/>
    <lineage>
        <taxon>Eukaryota</taxon>
        <taxon>Metazoa</taxon>
        <taxon>Chordata</taxon>
        <taxon>Craniata</taxon>
        <taxon>Vertebrata</taxon>
        <taxon>Euteleostomi</taxon>
        <taxon>Actinopterygii</taxon>
        <taxon>Neopterygii</taxon>
        <taxon>Teleostei</taxon>
        <taxon>Ostariophysi</taxon>
        <taxon>Cypriniformes</taxon>
        <taxon>Cyprinidae</taxon>
        <taxon>Labeoninae</taxon>
        <taxon>Labeonini</taxon>
        <taxon>Cirrhinus</taxon>
    </lineage>
</organism>
<evidence type="ECO:0000256" key="9">
    <source>
        <dbReference type="SAM" id="Phobius"/>
    </source>
</evidence>
<dbReference type="Pfam" id="PF00001">
    <property type="entry name" value="7tm_1"/>
    <property type="match status" value="1"/>
</dbReference>
<keyword evidence="12" id="KW-1185">Reference proteome</keyword>
<evidence type="ECO:0000256" key="5">
    <source>
        <dbReference type="ARBA" id="ARBA00023136"/>
    </source>
</evidence>
<sequence>MSQSHSIMTSVIDAVKLREENVSYNPDRSSWRRDVYGLKATEADLLIVQRLLQRKPEESSQRVGEGRWDLFSSILTQQISRNKKKLEEVCIPVQRSSSAEAGVHVDVSASTGGTANAPVISGNTFTGPATFNLSPAGQSNKFCMLFGEAACRVLSAAYYCFMYCSILLMMSMSVEGMLGCGVSHCLFNLEEHKESHDHIHISLAAGTYKPIGSFAVYRQNTKSCISTLDQAQLNCSSLSISNETVHFIKGPVVTYIMPSFYIFIILIGLPLNALALVTFTCRIREKKPAVIYMSHLACVDLLFTLLLPLKIHYQLNASDWVFGEAVCRVLSAAHYCFMYCSILLMMSMSVDRLLAVVFPIAHLNRWRQGKPRSYAT</sequence>
<evidence type="ECO:0000313" key="11">
    <source>
        <dbReference type="EMBL" id="KAL1276763.1"/>
    </source>
</evidence>
<feature type="transmembrane region" description="Helical" evidence="9">
    <location>
        <begin position="329"/>
        <end position="346"/>
    </location>
</feature>
<keyword evidence="6" id="KW-0675">Receptor</keyword>
<gene>
    <name evidence="11" type="ORF">QQF64_036386</name>
</gene>
<dbReference type="EMBL" id="JAYMGO010000004">
    <property type="protein sequence ID" value="KAL1276763.1"/>
    <property type="molecule type" value="Genomic_DNA"/>
</dbReference>
<evidence type="ECO:0000259" key="10">
    <source>
        <dbReference type="PROSITE" id="PS50262"/>
    </source>
</evidence>
<dbReference type="PANTHER" id="PTHR24232:SF20">
    <property type="entry name" value="PROTEINASE-ACTIVATED RECEPTOR 1"/>
    <property type="match status" value="1"/>
</dbReference>
<evidence type="ECO:0000256" key="7">
    <source>
        <dbReference type="ARBA" id="ARBA00023180"/>
    </source>
</evidence>